<organism evidence="1 2">
    <name type="scientific">Accumulibacter regalis</name>
    <dbReference type="NCBI Taxonomy" id="522306"/>
    <lineage>
        <taxon>Bacteria</taxon>
        <taxon>Pseudomonadati</taxon>
        <taxon>Pseudomonadota</taxon>
        <taxon>Betaproteobacteria</taxon>
        <taxon>Candidatus Accumulibacter</taxon>
    </lineage>
</organism>
<gene>
    <name evidence="1" type="ORF">AW11_01504</name>
</gene>
<protein>
    <recommendedName>
        <fullName evidence="3">DUF4145 domain-containing protein</fullName>
    </recommendedName>
</protein>
<dbReference type="AlphaFoldDB" id="A0A011P376"/>
<name>A0A011P376_ACCRE</name>
<sequence>MTVHPKTMADLMELVHVIGAEVDDATRLLRLHSLSEYFLERILLHRLPNGAVLAEDERFGYYHKVQLAIAFGALKASTIGALRKLAKIRNRCAHERKPVVNIQEIVEIGQIIGPLFTKGMNDFEGDNREFRALAWALFTELSNQTTALEIAAERLQVE</sequence>
<keyword evidence="2" id="KW-1185">Reference proteome</keyword>
<proteinExistence type="predicted"/>
<dbReference type="EMBL" id="JEMY01000016">
    <property type="protein sequence ID" value="EXI89413.1"/>
    <property type="molecule type" value="Genomic_DNA"/>
</dbReference>
<comment type="caution">
    <text evidence="1">The sequence shown here is derived from an EMBL/GenBank/DDBJ whole genome shotgun (WGS) entry which is preliminary data.</text>
</comment>
<evidence type="ECO:0000313" key="2">
    <source>
        <dbReference type="Proteomes" id="UP000022141"/>
    </source>
</evidence>
<reference evidence="1" key="1">
    <citation type="submission" date="2014-02" db="EMBL/GenBank/DDBJ databases">
        <title>Expanding our view of genomic diversity in Candidatus Accumulibacter clades.</title>
        <authorList>
            <person name="Skennerton C.T."/>
            <person name="Barr J.J."/>
            <person name="Slater F.R."/>
            <person name="Bond P.L."/>
            <person name="Tyson G.W."/>
        </authorList>
    </citation>
    <scope>NUCLEOTIDE SEQUENCE [LARGE SCALE GENOMIC DNA]</scope>
</reference>
<dbReference type="Proteomes" id="UP000022141">
    <property type="component" value="Unassembled WGS sequence"/>
</dbReference>
<accession>A0A011P376</accession>
<evidence type="ECO:0000313" key="1">
    <source>
        <dbReference type="EMBL" id="EXI89413.1"/>
    </source>
</evidence>
<evidence type="ECO:0008006" key="3">
    <source>
        <dbReference type="Google" id="ProtNLM"/>
    </source>
</evidence>